<protein>
    <submittedName>
        <fullName evidence="2">Uncharacterized protein</fullName>
    </submittedName>
</protein>
<reference evidence="2" key="2">
    <citation type="submission" date="2020-09" db="EMBL/GenBank/DDBJ databases">
        <authorList>
            <person name="Sun Q."/>
            <person name="Kim S."/>
        </authorList>
    </citation>
    <scope>NUCLEOTIDE SEQUENCE</scope>
    <source>
        <strain evidence="2">KCTC 32296</strain>
    </source>
</reference>
<comment type="caution">
    <text evidence="2">The sequence shown here is derived from an EMBL/GenBank/DDBJ whole genome shotgun (WGS) entry which is preliminary data.</text>
</comment>
<evidence type="ECO:0000256" key="1">
    <source>
        <dbReference type="SAM" id="MobiDB-lite"/>
    </source>
</evidence>
<dbReference type="Proteomes" id="UP000662572">
    <property type="component" value="Unassembled WGS sequence"/>
</dbReference>
<dbReference type="EMBL" id="BMZB01000001">
    <property type="protein sequence ID" value="GGZ30114.1"/>
    <property type="molecule type" value="Genomic_DNA"/>
</dbReference>
<sequence>MLTTPNTAMASAMTANPATSARNLDRIDMKTPHTLTTIPLGIVSILIERYKCKIEVNNHGVKEVMSLKPEIKRAPQITCETLNGNSWRLYF</sequence>
<gene>
    <name evidence="2" type="ORF">GCM10011273_15390</name>
</gene>
<feature type="compositionally biased region" description="Polar residues" evidence="1">
    <location>
        <begin position="1"/>
        <end position="22"/>
    </location>
</feature>
<organism evidence="2 3">
    <name type="scientific">Asticcacaulis endophyticus</name>
    <dbReference type="NCBI Taxonomy" id="1395890"/>
    <lineage>
        <taxon>Bacteria</taxon>
        <taxon>Pseudomonadati</taxon>
        <taxon>Pseudomonadota</taxon>
        <taxon>Alphaproteobacteria</taxon>
        <taxon>Caulobacterales</taxon>
        <taxon>Caulobacteraceae</taxon>
        <taxon>Asticcacaulis</taxon>
    </lineage>
</organism>
<evidence type="ECO:0000313" key="2">
    <source>
        <dbReference type="EMBL" id="GGZ30114.1"/>
    </source>
</evidence>
<evidence type="ECO:0000313" key="3">
    <source>
        <dbReference type="Proteomes" id="UP000662572"/>
    </source>
</evidence>
<feature type="region of interest" description="Disordered" evidence="1">
    <location>
        <begin position="1"/>
        <end position="25"/>
    </location>
</feature>
<reference evidence="2" key="1">
    <citation type="journal article" date="2014" name="Int. J. Syst. Evol. Microbiol.">
        <title>Complete genome sequence of Corynebacterium casei LMG S-19264T (=DSM 44701T), isolated from a smear-ripened cheese.</title>
        <authorList>
            <consortium name="US DOE Joint Genome Institute (JGI-PGF)"/>
            <person name="Walter F."/>
            <person name="Albersmeier A."/>
            <person name="Kalinowski J."/>
            <person name="Ruckert C."/>
        </authorList>
    </citation>
    <scope>NUCLEOTIDE SEQUENCE</scope>
    <source>
        <strain evidence="2">KCTC 32296</strain>
    </source>
</reference>
<accession>A0A918Q3L1</accession>
<name>A0A918Q3L1_9CAUL</name>
<dbReference type="AlphaFoldDB" id="A0A918Q3L1"/>
<keyword evidence="3" id="KW-1185">Reference proteome</keyword>
<proteinExistence type="predicted"/>